<dbReference type="GeneID" id="82272471"/>
<evidence type="ECO:0000256" key="1">
    <source>
        <dbReference type="SAM" id="Phobius"/>
    </source>
</evidence>
<dbReference type="RefSeq" id="WP_167394958.1">
    <property type="nucleotide sequence ID" value="NZ_BKDH01000003.1"/>
</dbReference>
<keyword evidence="1" id="KW-1133">Transmembrane helix</keyword>
<accession>A0AAW8DRS1</accession>
<dbReference type="EMBL" id="JAUSRR010000002">
    <property type="protein sequence ID" value="MDP9922243.1"/>
    <property type="molecule type" value="Genomic_DNA"/>
</dbReference>
<name>A0AAW8DRS1_9BURK</name>
<dbReference type="Proteomes" id="UP001244295">
    <property type="component" value="Unassembled WGS sequence"/>
</dbReference>
<evidence type="ECO:0000313" key="3">
    <source>
        <dbReference type="Proteomes" id="UP001244295"/>
    </source>
</evidence>
<feature type="transmembrane region" description="Helical" evidence="1">
    <location>
        <begin position="18"/>
        <end position="39"/>
    </location>
</feature>
<dbReference type="AlphaFoldDB" id="A0AAW8DRS1"/>
<proteinExistence type="predicted"/>
<sequence>MEISALFDSLMGTWGDDILIWAVAAVTACIGLIAVVNVLDIFIGSGNSNEAG</sequence>
<evidence type="ECO:0000313" key="2">
    <source>
        <dbReference type="EMBL" id="MDP9922243.1"/>
    </source>
</evidence>
<gene>
    <name evidence="2" type="ORF">J2W25_001258</name>
</gene>
<keyword evidence="1" id="KW-0812">Transmembrane</keyword>
<reference evidence="2" key="1">
    <citation type="submission" date="2023-07" db="EMBL/GenBank/DDBJ databases">
        <title>Sorghum-associated microbial communities from plants grown in Nebraska, USA.</title>
        <authorList>
            <person name="Schachtman D."/>
        </authorList>
    </citation>
    <scope>NUCLEOTIDE SEQUENCE</scope>
    <source>
        <strain evidence="2">DS2795</strain>
    </source>
</reference>
<protein>
    <submittedName>
        <fullName evidence="2">Uncharacterized protein</fullName>
    </submittedName>
</protein>
<organism evidence="2 3">
    <name type="scientific">Variovorax boronicumulans</name>
    <dbReference type="NCBI Taxonomy" id="436515"/>
    <lineage>
        <taxon>Bacteria</taxon>
        <taxon>Pseudomonadati</taxon>
        <taxon>Pseudomonadota</taxon>
        <taxon>Betaproteobacteria</taxon>
        <taxon>Burkholderiales</taxon>
        <taxon>Comamonadaceae</taxon>
        <taxon>Variovorax</taxon>
    </lineage>
</organism>
<keyword evidence="1" id="KW-0472">Membrane</keyword>
<comment type="caution">
    <text evidence="2">The sequence shown here is derived from an EMBL/GenBank/DDBJ whole genome shotgun (WGS) entry which is preliminary data.</text>
</comment>